<evidence type="ECO:0000256" key="2">
    <source>
        <dbReference type="ARBA" id="ARBA00022771"/>
    </source>
</evidence>
<dbReference type="PANTHER" id="PTHR33823:SF2">
    <property type="entry name" value="RNA POLYMERASE-BINDING TRANSCRIPTION FACTOR DKSA"/>
    <property type="match status" value="1"/>
</dbReference>
<dbReference type="Pfam" id="PF01258">
    <property type="entry name" value="zf-dskA_traR"/>
    <property type="match status" value="1"/>
</dbReference>
<dbReference type="InterPro" id="IPR037187">
    <property type="entry name" value="DnaK_N"/>
</dbReference>
<evidence type="ECO:0000256" key="5">
    <source>
        <dbReference type="SAM" id="Coils"/>
    </source>
</evidence>
<proteinExistence type="predicted"/>
<dbReference type="InterPro" id="IPR020458">
    <property type="entry name" value="Znf_DskA_TraR_CS"/>
</dbReference>
<dbReference type="PROSITE" id="PS51128">
    <property type="entry name" value="ZF_DKSA_2"/>
    <property type="match status" value="1"/>
</dbReference>
<keyword evidence="2" id="KW-0863">Zinc-finger</keyword>
<dbReference type="GO" id="GO:0008270">
    <property type="term" value="F:zinc ion binding"/>
    <property type="evidence" value="ECO:0007669"/>
    <property type="project" value="UniProtKB-KW"/>
</dbReference>
<accession>A0A367YXP5</accession>
<protein>
    <submittedName>
        <fullName evidence="7">TraR/DksA family transcriptional regulator</fullName>
    </submittedName>
</protein>
<reference evidence="7 8" key="1">
    <citation type="submission" date="2018-07" db="EMBL/GenBank/DDBJ databases">
        <title>Desertimonas flava gen. nov. sp. nov.</title>
        <authorList>
            <person name="Liu S."/>
        </authorList>
    </citation>
    <scope>NUCLEOTIDE SEQUENCE [LARGE SCALE GENOMIC DNA]</scope>
    <source>
        <strain evidence="7 8">16Sb5-5</strain>
    </source>
</reference>
<dbReference type="Gene3D" id="1.20.120.910">
    <property type="entry name" value="DksA, coiled-coil domain"/>
    <property type="match status" value="1"/>
</dbReference>
<dbReference type="PANTHER" id="PTHR33823">
    <property type="entry name" value="RNA POLYMERASE-BINDING TRANSCRIPTION FACTOR DKSA-RELATED"/>
    <property type="match status" value="1"/>
</dbReference>
<evidence type="ECO:0000259" key="6">
    <source>
        <dbReference type="Pfam" id="PF01258"/>
    </source>
</evidence>
<comment type="caution">
    <text evidence="7">The sequence shown here is derived from an EMBL/GenBank/DDBJ whole genome shotgun (WGS) entry which is preliminary data.</text>
</comment>
<dbReference type="Proteomes" id="UP000252770">
    <property type="component" value="Unassembled WGS sequence"/>
</dbReference>
<dbReference type="SUPFAM" id="SSF57716">
    <property type="entry name" value="Glucocorticoid receptor-like (DNA-binding domain)"/>
    <property type="match status" value="1"/>
</dbReference>
<dbReference type="PROSITE" id="PS01102">
    <property type="entry name" value="ZF_DKSA_1"/>
    <property type="match status" value="1"/>
</dbReference>
<feature type="domain" description="Zinc finger DksA/TraR C4-type" evidence="6">
    <location>
        <begin position="118"/>
        <end position="151"/>
    </location>
</feature>
<organism evidence="7 8">
    <name type="scientific">Desertihabitans brevis</name>
    <dbReference type="NCBI Taxonomy" id="2268447"/>
    <lineage>
        <taxon>Bacteria</taxon>
        <taxon>Bacillati</taxon>
        <taxon>Actinomycetota</taxon>
        <taxon>Actinomycetes</taxon>
        <taxon>Propionibacteriales</taxon>
        <taxon>Propionibacteriaceae</taxon>
        <taxon>Desertihabitans</taxon>
    </lineage>
</organism>
<sequence>MSSAKRGAAGAAKDLSWRTSVDPAALPFRDGEEPWTSEEVHELIEELLADIAKQEAAVELAEHELADMRDGTDGAGRDPADVGANNFERDQEMTLAHSAREMLEQGLVALRSIRDGHYGACENCGQPIGKGRLQVFPRATLCVTCKQREERR</sequence>
<keyword evidence="8" id="KW-1185">Reference proteome</keyword>
<evidence type="ECO:0000256" key="4">
    <source>
        <dbReference type="PROSITE-ProRule" id="PRU00510"/>
    </source>
</evidence>
<gene>
    <name evidence="7" type="ORF">DT076_04010</name>
</gene>
<dbReference type="AlphaFoldDB" id="A0A367YXP5"/>
<dbReference type="EMBL" id="QOUI01000002">
    <property type="protein sequence ID" value="RCK70598.1"/>
    <property type="molecule type" value="Genomic_DNA"/>
</dbReference>
<feature type="zinc finger region" description="dksA C4-type" evidence="4">
    <location>
        <begin position="121"/>
        <end position="145"/>
    </location>
</feature>
<evidence type="ECO:0000256" key="3">
    <source>
        <dbReference type="ARBA" id="ARBA00022833"/>
    </source>
</evidence>
<keyword evidence="3" id="KW-0862">Zinc</keyword>
<evidence type="ECO:0000256" key="1">
    <source>
        <dbReference type="ARBA" id="ARBA00022723"/>
    </source>
</evidence>
<feature type="coiled-coil region" evidence="5">
    <location>
        <begin position="37"/>
        <end position="71"/>
    </location>
</feature>
<keyword evidence="1" id="KW-0479">Metal-binding</keyword>
<dbReference type="RefSeq" id="WP_114125370.1">
    <property type="nucleotide sequence ID" value="NZ_QOUI01000002.1"/>
</dbReference>
<evidence type="ECO:0000313" key="8">
    <source>
        <dbReference type="Proteomes" id="UP000252770"/>
    </source>
</evidence>
<keyword evidence="5" id="KW-0175">Coiled coil</keyword>
<evidence type="ECO:0000313" key="7">
    <source>
        <dbReference type="EMBL" id="RCK70598.1"/>
    </source>
</evidence>
<name>A0A367YXP5_9ACTN</name>
<dbReference type="SUPFAM" id="SSF109635">
    <property type="entry name" value="DnaK suppressor protein DksA, alpha-hairpin domain"/>
    <property type="match status" value="1"/>
</dbReference>
<dbReference type="InterPro" id="IPR000962">
    <property type="entry name" value="Znf_DskA_TraR"/>
</dbReference>